<keyword evidence="1" id="KW-1133">Transmembrane helix</keyword>
<evidence type="ECO:0000256" key="1">
    <source>
        <dbReference type="SAM" id="Phobius"/>
    </source>
</evidence>
<proteinExistence type="predicted"/>
<gene>
    <name evidence="2" type="ORF">ENW66_04615</name>
</gene>
<protein>
    <submittedName>
        <fullName evidence="2">Uncharacterized protein</fullName>
    </submittedName>
</protein>
<sequence>MRALPLILLILIGTSEACVFEIRSAVFYPNGTQEVGRDWLIVDFENNYSYDLFDVEFGDIAYVSVIKSGEKVRIDPYKNLAPTNFPLIINTSLRTFDDRSEVVYNITNIGNTTEVEIAIPIFSGFISCENCEISNGSIIFRKTLSRNETASFRLISSRSFSVPDAKIGFKYEETFSLNFTANVPISVVKGRSDKWIGIFNLTNTIDREIHVNATALADFQNGSRIELFSENFVLNKGETFSRSEEIQSSEVPVFIFKVNARVFDFCRLTIIPAYELDGRYIIGQAVLKGFSHTPPILPGGGGLPGGGLPIVTPAVPTPVPTPETTPTPRIERVSPELRIAFERIPIEYAIPYFVAVFPSLFGLFIVTFLPIRRGVVVTGEHEKVARILSPRFRIYCPPSSPVKFGIVVEPDRELYLALLDNGISRENAEAIAVAIKVKKPLIANREEVARMALKLGIPVMMYGRAR</sequence>
<accession>A0A7C3MAA2</accession>
<keyword evidence="1" id="KW-0472">Membrane</keyword>
<feature type="transmembrane region" description="Helical" evidence="1">
    <location>
        <begin position="349"/>
        <end position="371"/>
    </location>
</feature>
<name>A0A7C3MAA2_ARCFL</name>
<organism evidence="2">
    <name type="scientific">Archaeoglobus fulgidus</name>
    <dbReference type="NCBI Taxonomy" id="2234"/>
    <lineage>
        <taxon>Archaea</taxon>
        <taxon>Methanobacteriati</taxon>
        <taxon>Methanobacteriota</taxon>
        <taxon>Archaeoglobi</taxon>
        <taxon>Archaeoglobales</taxon>
        <taxon>Archaeoglobaceae</taxon>
        <taxon>Archaeoglobus</taxon>
    </lineage>
</organism>
<reference evidence="2" key="1">
    <citation type="journal article" date="2020" name="mSystems">
        <title>Genome- and Community-Level Interaction Insights into Carbon Utilization and Element Cycling Functions of Hydrothermarchaeota in Hydrothermal Sediment.</title>
        <authorList>
            <person name="Zhou Z."/>
            <person name="Liu Y."/>
            <person name="Xu W."/>
            <person name="Pan J."/>
            <person name="Luo Z.H."/>
            <person name="Li M."/>
        </authorList>
    </citation>
    <scope>NUCLEOTIDE SEQUENCE [LARGE SCALE GENOMIC DNA]</scope>
    <source>
        <strain evidence="2">SpSt-87</strain>
    </source>
</reference>
<comment type="caution">
    <text evidence="2">The sequence shown here is derived from an EMBL/GenBank/DDBJ whole genome shotgun (WGS) entry which is preliminary data.</text>
</comment>
<evidence type="ECO:0000313" key="2">
    <source>
        <dbReference type="EMBL" id="HFW32218.1"/>
    </source>
</evidence>
<dbReference type="EMBL" id="DTLB01000026">
    <property type="protein sequence ID" value="HFW32218.1"/>
    <property type="molecule type" value="Genomic_DNA"/>
</dbReference>
<dbReference type="AlphaFoldDB" id="A0A7C3MAA2"/>
<keyword evidence="1" id="KW-0812">Transmembrane</keyword>